<proteinExistence type="predicted"/>
<comment type="caution">
    <text evidence="3">The sequence shown here is derived from an EMBL/GenBank/DDBJ whole genome shotgun (WGS) entry which is preliminary data.</text>
</comment>
<keyword evidence="1" id="KW-0175">Coiled coil</keyword>
<dbReference type="PANTHER" id="PTHR33309:SF1">
    <property type="entry name" value="MYB_SANT-LIKE DNA-BINDING DOMAIN-CONTAINING PROTEIN"/>
    <property type="match status" value="1"/>
</dbReference>
<evidence type="ECO:0000256" key="2">
    <source>
        <dbReference type="SAM" id="MobiDB-lite"/>
    </source>
</evidence>
<dbReference type="EMBL" id="CALNXK010000031">
    <property type="protein sequence ID" value="CAH3117564.1"/>
    <property type="molecule type" value="Genomic_DNA"/>
</dbReference>
<organism evidence="3 4">
    <name type="scientific">Porites lobata</name>
    <dbReference type="NCBI Taxonomy" id="104759"/>
    <lineage>
        <taxon>Eukaryota</taxon>
        <taxon>Metazoa</taxon>
        <taxon>Cnidaria</taxon>
        <taxon>Anthozoa</taxon>
        <taxon>Hexacorallia</taxon>
        <taxon>Scleractinia</taxon>
        <taxon>Fungiina</taxon>
        <taxon>Poritidae</taxon>
        <taxon>Porites</taxon>
    </lineage>
</organism>
<gene>
    <name evidence="3" type="ORF">PLOB_00026164</name>
</gene>
<accession>A0ABN8NPR4</accession>
<feature type="coiled-coil region" evidence="1">
    <location>
        <begin position="176"/>
        <end position="238"/>
    </location>
</feature>
<name>A0ABN8NPR4_9CNID</name>
<reference evidence="3 4" key="1">
    <citation type="submission" date="2022-05" db="EMBL/GenBank/DDBJ databases">
        <authorList>
            <consortium name="Genoscope - CEA"/>
            <person name="William W."/>
        </authorList>
    </citation>
    <scope>NUCLEOTIDE SEQUENCE [LARGE SCALE GENOMIC DNA]</scope>
</reference>
<evidence type="ECO:0000313" key="3">
    <source>
        <dbReference type="EMBL" id="CAH3117564.1"/>
    </source>
</evidence>
<feature type="region of interest" description="Disordered" evidence="2">
    <location>
        <begin position="107"/>
        <end position="161"/>
    </location>
</feature>
<dbReference type="Proteomes" id="UP001159405">
    <property type="component" value="Unassembled WGS sequence"/>
</dbReference>
<sequence>MEWTEQKDVMLAREILLCEPFKYRAGSKERGSVWSQIATNLNTHPGFTVSQRAVRDRFGILEKKAKKRKREIENGTGISPEDSELDLALEEIIEKWEAADQEFQLDNQGKAKKLEKDKETAEEMRRMSMETLGASKKRKSDPDESAEEKRCKKRRGGSDTVQFLKEHSEMEFRFKREELEAKKSEQSLLTEQQKQQQQMISMFQQQLQQQNQQQQLQQQQMQQQLQQMQTMFMESQKQQAQLMATLFQKMSEQK</sequence>
<dbReference type="PANTHER" id="PTHR33309">
    <property type="entry name" value="KERATIN, ULTRA HIGH-SULFUR MATRIX PROTEIN-LIKE"/>
    <property type="match status" value="1"/>
</dbReference>
<keyword evidence="4" id="KW-1185">Reference proteome</keyword>
<feature type="compositionally biased region" description="Basic and acidic residues" evidence="2">
    <location>
        <begin position="112"/>
        <end position="128"/>
    </location>
</feature>
<evidence type="ECO:0000256" key="1">
    <source>
        <dbReference type="SAM" id="Coils"/>
    </source>
</evidence>
<evidence type="ECO:0000313" key="4">
    <source>
        <dbReference type="Proteomes" id="UP001159405"/>
    </source>
</evidence>
<protein>
    <submittedName>
        <fullName evidence="3">Uncharacterized protein</fullName>
    </submittedName>
</protein>